<feature type="transmembrane region" description="Helical" evidence="7">
    <location>
        <begin position="133"/>
        <end position="154"/>
    </location>
</feature>
<evidence type="ECO:0000256" key="1">
    <source>
        <dbReference type="ARBA" id="ARBA00004651"/>
    </source>
</evidence>
<evidence type="ECO:0000256" key="5">
    <source>
        <dbReference type="ARBA" id="ARBA00022989"/>
    </source>
</evidence>
<evidence type="ECO:0000256" key="4">
    <source>
        <dbReference type="ARBA" id="ARBA00022692"/>
    </source>
</evidence>
<organism evidence="8 9">
    <name type="scientific">Bdellovibrio bacteriovorus</name>
    <dbReference type="NCBI Taxonomy" id="959"/>
    <lineage>
        <taxon>Bacteria</taxon>
        <taxon>Pseudomonadati</taxon>
        <taxon>Bdellovibrionota</taxon>
        <taxon>Bdellovibrionia</taxon>
        <taxon>Bdellovibrionales</taxon>
        <taxon>Pseudobdellovibrionaceae</taxon>
        <taxon>Bdellovibrio</taxon>
    </lineage>
</organism>
<protein>
    <recommendedName>
        <fullName evidence="10">Sulfate exporter family transporter</fullName>
    </recommendedName>
</protein>
<feature type="transmembrane region" description="Helical" evidence="7">
    <location>
        <begin position="256"/>
        <end position="277"/>
    </location>
</feature>
<evidence type="ECO:0000313" key="9">
    <source>
        <dbReference type="Proteomes" id="UP000075320"/>
    </source>
</evidence>
<dbReference type="PANTHER" id="PTHR30106:SF1">
    <property type="entry name" value="UPF0324 MEMBRANE PROTEIN FN0533"/>
    <property type="match status" value="1"/>
</dbReference>
<evidence type="ECO:0000256" key="3">
    <source>
        <dbReference type="ARBA" id="ARBA00022475"/>
    </source>
</evidence>
<keyword evidence="9" id="KW-1185">Reference proteome</keyword>
<dbReference type="InterPro" id="IPR018383">
    <property type="entry name" value="UPF0324_pro"/>
</dbReference>
<comment type="caution">
    <text evidence="8">The sequence shown here is derived from an EMBL/GenBank/DDBJ whole genome shotgun (WGS) entry which is preliminary data.</text>
</comment>
<feature type="transmembrane region" description="Helical" evidence="7">
    <location>
        <begin position="6"/>
        <end position="39"/>
    </location>
</feature>
<dbReference type="OrthoDB" id="5289750at2"/>
<accession>A0A150WID6</accession>
<evidence type="ECO:0000256" key="2">
    <source>
        <dbReference type="ARBA" id="ARBA00007977"/>
    </source>
</evidence>
<keyword evidence="4 7" id="KW-0812">Transmembrane</keyword>
<evidence type="ECO:0000313" key="8">
    <source>
        <dbReference type="EMBL" id="KYG63195.1"/>
    </source>
</evidence>
<dbReference type="PANTHER" id="PTHR30106">
    <property type="entry name" value="INNER MEMBRANE PROTEIN YEIH-RELATED"/>
    <property type="match status" value="1"/>
</dbReference>
<keyword evidence="5 7" id="KW-1133">Transmembrane helix</keyword>
<dbReference type="AlphaFoldDB" id="A0A150WID6"/>
<gene>
    <name evidence="8" type="ORF">AZI86_15950</name>
</gene>
<evidence type="ECO:0008006" key="10">
    <source>
        <dbReference type="Google" id="ProtNLM"/>
    </source>
</evidence>
<evidence type="ECO:0000256" key="7">
    <source>
        <dbReference type="SAM" id="Phobius"/>
    </source>
</evidence>
<feature type="transmembrane region" description="Helical" evidence="7">
    <location>
        <begin position="289"/>
        <end position="312"/>
    </location>
</feature>
<reference evidence="8 9" key="1">
    <citation type="submission" date="2016-03" db="EMBL/GenBank/DDBJ databases">
        <authorList>
            <person name="Ploux O."/>
        </authorList>
    </citation>
    <scope>NUCLEOTIDE SEQUENCE [LARGE SCALE GENOMIC DNA]</scope>
    <source>
        <strain evidence="8 9">R0</strain>
    </source>
</reference>
<keyword evidence="3" id="KW-1003">Cell membrane</keyword>
<dbReference type="Proteomes" id="UP000075320">
    <property type="component" value="Unassembled WGS sequence"/>
</dbReference>
<feature type="transmembrane region" description="Helical" evidence="7">
    <location>
        <begin position="51"/>
        <end position="70"/>
    </location>
</feature>
<dbReference type="Pfam" id="PF03601">
    <property type="entry name" value="Cons_hypoth698"/>
    <property type="match status" value="1"/>
</dbReference>
<dbReference type="RefSeq" id="WP_061836270.1">
    <property type="nucleotide sequence ID" value="NZ_LUKE01000004.1"/>
</dbReference>
<dbReference type="EMBL" id="LUKE01000004">
    <property type="protein sequence ID" value="KYG63195.1"/>
    <property type="molecule type" value="Genomic_DNA"/>
</dbReference>
<keyword evidence="6 7" id="KW-0472">Membrane</keyword>
<feature type="transmembrane region" description="Helical" evidence="7">
    <location>
        <begin position="200"/>
        <end position="220"/>
    </location>
</feature>
<feature type="transmembrane region" description="Helical" evidence="7">
    <location>
        <begin position="106"/>
        <end position="127"/>
    </location>
</feature>
<comment type="subcellular location">
    <subcellularLocation>
        <location evidence="1">Cell membrane</location>
        <topology evidence="1">Multi-pass membrane protein</topology>
    </subcellularLocation>
</comment>
<comment type="similarity">
    <text evidence="2">Belongs to the UPF0324 family.</text>
</comment>
<sequence length="313" mass="33012">MTKHQIAKVLIPLCGVLCFFPFTSGAIALLAGVLIAFFLGNPYNTKKYTHSLLAFSVVGLGAGMNLETVMQVGLQGIGYTVISILCVFLLGFVLMKLLKIEQEVGLLITVGTAICGGSAIAAVTPVIRAKSNSVSVALGTVFILNALALFIFPTVGHSLEMTERAFGLWSALAIHDTSSVVGATVSYGAHAAEVGTTVKLARALWIVPIAFIIGLVVNRGNKGQAQGGKKPWFILGFIIAAALVTWVPALQGPGHYIEMVAKRVLVLTLFFIGLGLSKQTLKEVGLRPLILGVLLWICIGVGSLTAIELGWVE</sequence>
<feature type="transmembrane region" description="Helical" evidence="7">
    <location>
        <begin position="76"/>
        <end position="94"/>
    </location>
</feature>
<feature type="transmembrane region" description="Helical" evidence="7">
    <location>
        <begin position="232"/>
        <end position="250"/>
    </location>
</feature>
<name>A0A150WID6_BDEBC</name>
<proteinExistence type="inferred from homology"/>
<dbReference type="GO" id="GO:0005886">
    <property type="term" value="C:plasma membrane"/>
    <property type="evidence" value="ECO:0007669"/>
    <property type="project" value="UniProtKB-SubCell"/>
</dbReference>
<evidence type="ECO:0000256" key="6">
    <source>
        <dbReference type="ARBA" id="ARBA00023136"/>
    </source>
</evidence>